<gene>
    <name evidence="8" type="ORF">AWM70_15505</name>
</gene>
<keyword evidence="9" id="KW-1185">Reference proteome</keyword>
<dbReference type="InterPro" id="IPR007341">
    <property type="entry name" value="Transgly_assoc"/>
</dbReference>
<evidence type="ECO:0008006" key="10">
    <source>
        <dbReference type="Google" id="ProtNLM"/>
    </source>
</evidence>
<dbReference type="EMBL" id="CP014167">
    <property type="protein sequence ID" value="ANS75817.1"/>
    <property type="molecule type" value="Genomic_DNA"/>
</dbReference>
<feature type="transmembrane region" description="Helical" evidence="7">
    <location>
        <begin position="60"/>
        <end position="82"/>
    </location>
</feature>
<evidence type="ECO:0000313" key="8">
    <source>
        <dbReference type="EMBL" id="ANS75817.1"/>
    </source>
</evidence>
<evidence type="ECO:0000256" key="7">
    <source>
        <dbReference type="SAM" id="Phobius"/>
    </source>
</evidence>
<feature type="transmembrane region" description="Helical" evidence="7">
    <location>
        <begin position="6"/>
        <end position="22"/>
    </location>
</feature>
<comment type="subcellular location">
    <subcellularLocation>
        <location evidence="1">Cell membrane</location>
        <topology evidence="1">Multi-pass membrane protein</topology>
    </subcellularLocation>
</comment>
<sequence length="85" mass="8554">MWAIPISILIAVLIGLIGDALTESEIRGSATAAIIAGLAGAWLGSWLFGNLGPVVDGFAVIPAIVGAALAVFILTAASRLLARTL</sequence>
<keyword evidence="3" id="KW-1003">Cell membrane</keyword>
<dbReference type="Pfam" id="PF04226">
    <property type="entry name" value="Transgly_assoc"/>
    <property type="match status" value="1"/>
</dbReference>
<evidence type="ECO:0000256" key="2">
    <source>
        <dbReference type="ARBA" id="ARBA00011006"/>
    </source>
</evidence>
<dbReference type="KEGG" id="pyg:AWM70_15505"/>
<keyword evidence="5 7" id="KW-1133">Transmembrane helix</keyword>
<dbReference type="Proteomes" id="UP000092573">
    <property type="component" value="Chromosome"/>
</dbReference>
<evidence type="ECO:0000256" key="6">
    <source>
        <dbReference type="ARBA" id="ARBA00023136"/>
    </source>
</evidence>
<dbReference type="RefSeq" id="WP_068697884.1">
    <property type="nucleotide sequence ID" value="NZ_CP014167.1"/>
</dbReference>
<organism evidence="8 9">
    <name type="scientific">Paenibacillus yonginensis</name>
    <dbReference type="NCBI Taxonomy" id="1462996"/>
    <lineage>
        <taxon>Bacteria</taxon>
        <taxon>Bacillati</taxon>
        <taxon>Bacillota</taxon>
        <taxon>Bacilli</taxon>
        <taxon>Bacillales</taxon>
        <taxon>Paenibacillaceae</taxon>
        <taxon>Paenibacillus</taxon>
    </lineage>
</organism>
<evidence type="ECO:0000256" key="5">
    <source>
        <dbReference type="ARBA" id="ARBA00022989"/>
    </source>
</evidence>
<evidence type="ECO:0000313" key="9">
    <source>
        <dbReference type="Proteomes" id="UP000092573"/>
    </source>
</evidence>
<accession>A0A1B1N318</accession>
<reference evidence="8 9" key="1">
    <citation type="submission" date="2016-01" db="EMBL/GenBank/DDBJ databases">
        <title>Complete Genome Sequence of Paenibacillus yonginensis DCY84, a novel Plant Growth-Promoting Bacteria with Elicitation of Induced Systemic Resistance.</title>
        <authorList>
            <person name="Kim Y.J."/>
            <person name="Yang D.C."/>
            <person name="Sukweenadhi J."/>
        </authorList>
    </citation>
    <scope>NUCLEOTIDE SEQUENCE [LARGE SCALE GENOMIC DNA]</scope>
    <source>
        <strain evidence="8 9">DCY84</strain>
    </source>
</reference>
<protein>
    <recommendedName>
        <fullName evidence="10">Transglycosylase</fullName>
    </recommendedName>
</protein>
<dbReference type="STRING" id="1462996.AWM70_15505"/>
<dbReference type="AlphaFoldDB" id="A0A1B1N318"/>
<evidence type="ECO:0000256" key="4">
    <source>
        <dbReference type="ARBA" id="ARBA00022692"/>
    </source>
</evidence>
<evidence type="ECO:0000256" key="3">
    <source>
        <dbReference type="ARBA" id="ARBA00022475"/>
    </source>
</evidence>
<name>A0A1B1N318_9BACL</name>
<comment type="similarity">
    <text evidence="2">Belongs to the UPF0410 family.</text>
</comment>
<keyword evidence="6 7" id="KW-0472">Membrane</keyword>
<feature type="transmembrane region" description="Helical" evidence="7">
    <location>
        <begin position="29"/>
        <end position="48"/>
    </location>
</feature>
<dbReference type="GO" id="GO:0005886">
    <property type="term" value="C:plasma membrane"/>
    <property type="evidence" value="ECO:0007669"/>
    <property type="project" value="UniProtKB-SubCell"/>
</dbReference>
<evidence type="ECO:0000256" key="1">
    <source>
        <dbReference type="ARBA" id="ARBA00004651"/>
    </source>
</evidence>
<proteinExistence type="inferred from homology"/>
<keyword evidence="4 7" id="KW-0812">Transmembrane</keyword>